<evidence type="ECO:0000313" key="1">
    <source>
        <dbReference type="EMBL" id="KAJ5142495.1"/>
    </source>
</evidence>
<gene>
    <name evidence="1" type="ORF">N7515_001282</name>
</gene>
<reference evidence="1" key="2">
    <citation type="journal article" date="2023" name="IMA Fungus">
        <title>Comparative genomic study of the Penicillium genus elucidates a diverse pangenome and 15 lateral gene transfer events.</title>
        <authorList>
            <person name="Petersen C."/>
            <person name="Sorensen T."/>
            <person name="Nielsen M.R."/>
            <person name="Sondergaard T.E."/>
            <person name="Sorensen J.L."/>
            <person name="Fitzpatrick D.A."/>
            <person name="Frisvad J.C."/>
            <person name="Nielsen K.L."/>
        </authorList>
    </citation>
    <scope>NUCLEOTIDE SEQUENCE</scope>
    <source>
        <strain evidence="1">IBT 22155</strain>
    </source>
</reference>
<sequence length="323" mass="36040">MLNTLPCEIILDVAERVRLLGHRRSFSQLCSRVKAVLVPLLYRTVTFRAASEWALNVLDIDAFLLSQSHLQSISNLQHTRHLGIQAQIHIARFNRCAHYSIFRTSGLTQIPSTLGSSDEAKAHRQFLDDISDQMQMVFACLKENSLLSFQWVLGTCLSPGILDTNGYLCRHQRSLNRLSLITDGSCPEAGGALNGLSELLSLKTIEWEGIQQPAEIDSLQRCIRRNSSHLTTLSIGLVSSAAAPDLVENIFEQPSGVFHSSALPALSSLTLYKAPFPQTLHLGSRWRCGSLRALSLRNCPNQLRFLKSLSRSKDTLQLKLFEF</sequence>
<accession>A0A9W9H9W6</accession>
<dbReference type="RefSeq" id="XP_056524139.1">
    <property type="nucleotide sequence ID" value="XM_056662026.1"/>
</dbReference>
<name>A0A9W9H9W6_9EURO</name>
<evidence type="ECO:0000313" key="2">
    <source>
        <dbReference type="Proteomes" id="UP001149079"/>
    </source>
</evidence>
<proteinExistence type="predicted"/>
<comment type="caution">
    <text evidence="1">The sequence shown here is derived from an EMBL/GenBank/DDBJ whole genome shotgun (WGS) entry which is preliminary data.</text>
</comment>
<dbReference type="OrthoDB" id="4344411at2759"/>
<feature type="non-terminal residue" evidence="1">
    <location>
        <position position="1"/>
    </location>
</feature>
<dbReference type="EMBL" id="JAPQKL010000002">
    <property type="protein sequence ID" value="KAJ5142495.1"/>
    <property type="molecule type" value="Genomic_DNA"/>
</dbReference>
<organism evidence="1 2">
    <name type="scientific">Penicillium bovifimosum</name>
    <dbReference type="NCBI Taxonomy" id="126998"/>
    <lineage>
        <taxon>Eukaryota</taxon>
        <taxon>Fungi</taxon>
        <taxon>Dikarya</taxon>
        <taxon>Ascomycota</taxon>
        <taxon>Pezizomycotina</taxon>
        <taxon>Eurotiomycetes</taxon>
        <taxon>Eurotiomycetidae</taxon>
        <taxon>Eurotiales</taxon>
        <taxon>Aspergillaceae</taxon>
        <taxon>Penicillium</taxon>
    </lineage>
</organism>
<dbReference type="AlphaFoldDB" id="A0A9W9H9W6"/>
<dbReference type="GeneID" id="81401196"/>
<reference evidence="1" key="1">
    <citation type="submission" date="2022-11" db="EMBL/GenBank/DDBJ databases">
        <authorList>
            <person name="Petersen C."/>
        </authorList>
    </citation>
    <scope>NUCLEOTIDE SEQUENCE</scope>
    <source>
        <strain evidence="1">IBT 22155</strain>
    </source>
</reference>
<keyword evidence="2" id="KW-1185">Reference proteome</keyword>
<dbReference type="Proteomes" id="UP001149079">
    <property type="component" value="Unassembled WGS sequence"/>
</dbReference>
<protein>
    <submittedName>
        <fullName evidence="1">Uncharacterized protein</fullName>
    </submittedName>
</protein>